<name>A7S9D0_NEMVE</name>
<keyword evidence="11" id="KW-1185">Reference proteome</keyword>
<dbReference type="eggNOG" id="KOG4125">
    <property type="taxonomic scope" value="Eukaryota"/>
</dbReference>
<evidence type="ECO:0000256" key="6">
    <source>
        <dbReference type="ARBA" id="ARBA00066430"/>
    </source>
</evidence>
<feature type="non-terminal residue" evidence="10">
    <location>
        <position position="656"/>
    </location>
</feature>
<accession>A7S9D0</accession>
<dbReference type="STRING" id="45351.A7S9D0"/>
<dbReference type="Gene3D" id="2.60.420.10">
    <property type="entry name" value="Maltose phosphorylase, domain 3"/>
    <property type="match status" value="1"/>
</dbReference>
<dbReference type="PANTHER" id="PTHR11051:SF8">
    <property type="entry name" value="PROTEIN-GLUCOSYLGALACTOSYLHYDROXYLYSINE GLUCOSIDASE"/>
    <property type="match status" value="1"/>
</dbReference>
<gene>
    <name evidence="10" type="ORF">NEMVEDRAFT_v1g21500</name>
</gene>
<evidence type="ECO:0000256" key="8">
    <source>
        <dbReference type="ARBA" id="ARBA00079982"/>
    </source>
</evidence>
<dbReference type="GO" id="GO:0004553">
    <property type="term" value="F:hydrolase activity, hydrolyzing O-glycosyl compounds"/>
    <property type="evidence" value="ECO:0000318"/>
    <property type="project" value="GO_Central"/>
</dbReference>
<dbReference type="PANTHER" id="PTHR11051">
    <property type="entry name" value="GLYCOSYL HYDROLASE-RELATED"/>
    <property type="match status" value="1"/>
</dbReference>
<dbReference type="InterPro" id="IPR012341">
    <property type="entry name" value="6hp_glycosidase-like_sf"/>
</dbReference>
<sequence>VFEASELPTTDLMASVGNGYLATTVYSPTIYVSGVFNGRNTSSPSHRARIPSPCDISVRSNIPRDSTTNLYRLNVSEGVFHYYQTADKFQLEQKIYAHRVLEHVIVSELSVTNDREDDVAIVLDTRFNPKATSDIDFKIYTESVNDYKAMIGYIKEPEEPDSARIGVAVVWSDVPGPTTIPKKSSKKWYFVTAVASSLDAQDFLHGAYNAYEEALRDPEGLLDSHVTAWEKLWGEGRVDMKGNLPLAQAVYGSLYYILSSIRESWPYGLSPGGLASDGYYGHTFWDQETWMYPPVLILYPGLARSCLEYRVDRLAAAKERAAQRGYKGAMFPWESAVTGHEVCPGQVYADFEQHITGDIGFAAKQYYIATHDQAWLNDPGQRLIYGTAEFWASRAVFDESRDAYVINHVMPPDEYRSNVDNSVYTNVIAKLNLEFAASVLQDVPANWSRIAEKMFIPFDTKRQYHPEYEGYDLTEVKQADTILLGYPLMYPMSKDIRRNDLNVYEPRTDPDGPAMTKSMFAVNWLDIGETKKAEDSFNKSYLNVEEPFKVWTETPGGGAVNFITGAGGFLQAVLSGYTGLKLTEKHLEFNPRLLPATSEVRVTGVNYLGNSFNVVVGRESSDVTVTSRESSAPSLEAVVKSTGQRHMLKVGDAVSL</sequence>
<dbReference type="AlphaFoldDB" id="A7S9D0"/>
<dbReference type="PhylomeDB" id="A7S9D0"/>
<dbReference type="EC" id="3.2.1.107" evidence="6"/>
<comment type="similarity">
    <text evidence="1">Belongs to the glycosyl hydrolase 65 family.</text>
</comment>
<comment type="catalytic activity">
    <reaction evidence="4">
        <text>(5R)-5-O-[alpha-D-glucosyl-(1-&gt;2)-beta-D-galactosyl]-5-hydroxy-L-lysyl-[collagen] + H2O = (5R)-5-O-(beta-D-galactosyl)-5-hydroxy-L-lysyl-[collagen] + D-glucose</text>
        <dbReference type="Rhea" id="RHEA:11068"/>
        <dbReference type="Rhea" id="RHEA-COMP:12753"/>
        <dbReference type="Rhea" id="RHEA-COMP:12754"/>
        <dbReference type="ChEBI" id="CHEBI:4167"/>
        <dbReference type="ChEBI" id="CHEBI:15377"/>
        <dbReference type="ChEBI" id="CHEBI:133443"/>
        <dbReference type="ChEBI" id="CHEBI:133452"/>
        <dbReference type="EC" id="3.2.1.107"/>
    </reaction>
</comment>
<dbReference type="SUPFAM" id="SSF48208">
    <property type="entry name" value="Six-hairpin glycosidases"/>
    <property type="match status" value="1"/>
</dbReference>
<dbReference type="OMA" id="DKAWPIA"/>
<dbReference type="InParanoid" id="A7S9D0"/>
<dbReference type="Gene3D" id="1.50.10.10">
    <property type="match status" value="1"/>
</dbReference>
<protein>
    <recommendedName>
        <fullName evidence="7">Protein-glucosylgalactosylhydroxylysine glucosidase</fullName>
        <ecNumber evidence="6">3.2.1.107</ecNumber>
    </recommendedName>
    <alternativeName>
        <fullName evidence="8">Acid trehalase-like protein 1</fullName>
    </alternativeName>
</protein>
<dbReference type="GO" id="GO:0047402">
    <property type="term" value="F:protein-glucosylgalactosylhydroxylysine glucosidase activity"/>
    <property type="evidence" value="ECO:0007669"/>
    <property type="project" value="UniProtKB-EC"/>
</dbReference>
<dbReference type="Pfam" id="PF03632">
    <property type="entry name" value="Glyco_hydro_65m"/>
    <property type="match status" value="1"/>
</dbReference>
<reference evidence="10 11" key="1">
    <citation type="journal article" date="2007" name="Science">
        <title>Sea anemone genome reveals ancestral eumetazoan gene repertoire and genomic organization.</title>
        <authorList>
            <person name="Putnam N.H."/>
            <person name="Srivastava M."/>
            <person name="Hellsten U."/>
            <person name="Dirks B."/>
            <person name="Chapman J."/>
            <person name="Salamov A."/>
            <person name="Terry A."/>
            <person name="Shapiro H."/>
            <person name="Lindquist E."/>
            <person name="Kapitonov V.V."/>
            <person name="Jurka J."/>
            <person name="Genikhovich G."/>
            <person name="Grigoriev I.V."/>
            <person name="Lucas S.M."/>
            <person name="Steele R.E."/>
            <person name="Finnerty J.R."/>
            <person name="Technau U."/>
            <person name="Martindale M.Q."/>
            <person name="Rokhsar D.S."/>
        </authorList>
    </citation>
    <scope>NUCLEOTIDE SEQUENCE [LARGE SCALE GENOMIC DNA]</scope>
    <source>
        <strain evidence="11">CH2 X CH6</strain>
    </source>
</reference>
<dbReference type="GO" id="GO:0005975">
    <property type="term" value="P:carbohydrate metabolic process"/>
    <property type="evidence" value="ECO:0000318"/>
    <property type="project" value="GO_Central"/>
</dbReference>
<keyword evidence="3" id="KW-0326">Glycosidase</keyword>
<evidence type="ECO:0000256" key="3">
    <source>
        <dbReference type="ARBA" id="ARBA00023295"/>
    </source>
</evidence>
<feature type="non-terminal residue" evidence="10">
    <location>
        <position position="1"/>
    </location>
</feature>
<dbReference type="FunFam" id="1.50.10.10:FF:000023">
    <property type="entry name" value="Protein-glucosylgalactosylhydroxylysine glucosidase"/>
    <property type="match status" value="1"/>
</dbReference>
<evidence type="ECO:0000256" key="1">
    <source>
        <dbReference type="ARBA" id="ARBA00006768"/>
    </source>
</evidence>
<comment type="function">
    <text evidence="5">Catalyzes the hydrolysis of glucose from the disaccharide unit linked to hydroxylysine residues of collagen and collagen-like proteins.</text>
</comment>
<organism evidence="10 11">
    <name type="scientific">Nematostella vectensis</name>
    <name type="common">Starlet sea anemone</name>
    <dbReference type="NCBI Taxonomy" id="45351"/>
    <lineage>
        <taxon>Eukaryota</taxon>
        <taxon>Metazoa</taxon>
        <taxon>Cnidaria</taxon>
        <taxon>Anthozoa</taxon>
        <taxon>Hexacorallia</taxon>
        <taxon>Actiniaria</taxon>
        <taxon>Edwardsiidae</taxon>
        <taxon>Nematostella</taxon>
    </lineage>
</organism>
<dbReference type="Proteomes" id="UP000001593">
    <property type="component" value="Unassembled WGS sequence"/>
</dbReference>
<evidence type="ECO:0000256" key="4">
    <source>
        <dbReference type="ARBA" id="ARBA00051415"/>
    </source>
</evidence>
<evidence type="ECO:0000256" key="7">
    <source>
        <dbReference type="ARBA" id="ARBA00071505"/>
    </source>
</evidence>
<feature type="domain" description="Glycoside hydrolase family 65 central catalytic" evidence="9">
    <location>
        <begin position="269"/>
        <end position="471"/>
    </location>
</feature>
<evidence type="ECO:0000256" key="5">
    <source>
        <dbReference type="ARBA" id="ARBA00053339"/>
    </source>
</evidence>
<proteinExistence type="inferred from homology"/>
<evidence type="ECO:0000313" key="10">
    <source>
        <dbReference type="EMBL" id="EDO39683.1"/>
    </source>
</evidence>
<evidence type="ECO:0000256" key="2">
    <source>
        <dbReference type="ARBA" id="ARBA00022801"/>
    </source>
</evidence>
<evidence type="ECO:0000313" key="11">
    <source>
        <dbReference type="Proteomes" id="UP000001593"/>
    </source>
</evidence>
<dbReference type="InterPro" id="IPR005195">
    <property type="entry name" value="Glyco_hydro_65_M"/>
</dbReference>
<keyword evidence="2" id="KW-0378">Hydrolase</keyword>
<dbReference type="InterPro" id="IPR008928">
    <property type="entry name" value="6-hairpin_glycosidase_sf"/>
</dbReference>
<dbReference type="EMBL" id="DS469603">
    <property type="protein sequence ID" value="EDO39683.1"/>
    <property type="molecule type" value="Genomic_DNA"/>
</dbReference>
<dbReference type="HOGENOM" id="CLU_006285_4_2_1"/>
<evidence type="ECO:0000259" key="9">
    <source>
        <dbReference type="Pfam" id="PF03632"/>
    </source>
</evidence>